<protein>
    <submittedName>
        <fullName evidence="2">Uncharacterized protein</fullName>
    </submittedName>
</protein>
<feature type="transmembrane region" description="Helical" evidence="1">
    <location>
        <begin position="88"/>
        <end position="111"/>
    </location>
</feature>
<accession>A0AAN7WQD0</accession>
<proteinExistence type="predicted"/>
<evidence type="ECO:0000256" key="1">
    <source>
        <dbReference type="SAM" id="Phobius"/>
    </source>
</evidence>
<gene>
    <name evidence="2" type="ORF">LTR97_001330</name>
</gene>
<organism evidence="2 3">
    <name type="scientific">Elasticomyces elasticus</name>
    <dbReference type="NCBI Taxonomy" id="574655"/>
    <lineage>
        <taxon>Eukaryota</taxon>
        <taxon>Fungi</taxon>
        <taxon>Dikarya</taxon>
        <taxon>Ascomycota</taxon>
        <taxon>Pezizomycotina</taxon>
        <taxon>Dothideomycetes</taxon>
        <taxon>Dothideomycetidae</taxon>
        <taxon>Mycosphaerellales</taxon>
        <taxon>Teratosphaeriaceae</taxon>
        <taxon>Elasticomyces</taxon>
    </lineage>
</organism>
<evidence type="ECO:0000313" key="2">
    <source>
        <dbReference type="EMBL" id="KAK5706342.1"/>
    </source>
</evidence>
<evidence type="ECO:0000313" key="3">
    <source>
        <dbReference type="Proteomes" id="UP001310594"/>
    </source>
</evidence>
<comment type="caution">
    <text evidence="2">The sequence shown here is derived from an EMBL/GenBank/DDBJ whole genome shotgun (WGS) entry which is preliminary data.</text>
</comment>
<keyword evidence="1" id="KW-1133">Transmembrane helix</keyword>
<dbReference type="Proteomes" id="UP001310594">
    <property type="component" value="Unassembled WGS sequence"/>
</dbReference>
<reference evidence="2" key="1">
    <citation type="submission" date="2023-08" db="EMBL/GenBank/DDBJ databases">
        <title>Black Yeasts Isolated from many extreme environments.</title>
        <authorList>
            <person name="Coleine C."/>
            <person name="Stajich J.E."/>
            <person name="Selbmann L."/>
        </authorList>
    </citation>
    <scope>NUCLEOTIDE SEQUENCE</scope>
    <source>
        <strain evidence="2">CCFEE 5810</strain>
    </source>
</reference>
<feature type="transmembrane region" description="Helical" evidence="1">
    <location>
        <begin position="55"/>
        <end position="76"/>
    </location>
</feature>
<sequence length="145" mass="15604">MSRTQFIGLFLLYAGTVLLIGMMAVITIEILTRLCCADDQHEQGPRWHLRTDDHILAVGFTASAMFSAFILLYGLSGGFPSLAGLETALFPLACAFGFLVVDAVCIVVVAFGRAAFHLYYRSSTALTTTKVGGESVPLYAETETA</sequence>
<dbReference type="EMBL" id="JAVRQU010000002">
    <property type="protein sequence ID" value="KAK5706342.1"/>
    <property type="molecule type" value="Genomic_DNA"/>
</dbReference>
<keyword evidence="1" id="KW-0472">Membrane</keyword>
<name>A0AAN7WQD0_9PEZI</name>
<keyword evidence="1" id="KW-0812">Transmembrane</keyword>
<feature type="transmembrane region" description="Helical" evidence="1">
    <location>
        <begin position="6"/>
        <end position="34"/>
    </location>
</feature>
<dbReference type="AlphaFoldDB" id="A0AAN7WQD0"/>